<dbReference type="PRINTS" id="PR00455">
    <property type="entry name" value="HTHTETR"/>
</dbReference>
<dbReference type="InterPro" id="IPR023772">
    <property type="entry name" value="DNA-bd_HTH_TetR-type_CS"/>
</dbReference>
<evidence type="ECO:0000256" key="3">
    <source>
        <dbReference type="SAM" id="MobiDB-lite"/>
    </source>
</evidence>
<dbReference type="GO" id="GO:0000976">
    <property type="term" value="F:transcription cis-regulatory region binding"/>
    <property type="evidence" value="ECO:0007669"/>
    <property type="project" value="TreeGrafter"/>
</dbReference>
<evidence type="ECO:0000256" key="1">
    <source>
        <dbReference type="ARBA" id="ARBA00023125"/>
    </source>
</evidence>
<dbReference type="PROSITE" id="PS50977">
    <property type="entry name" value="HTH_TETR_2"/>
    <property type="match status" value="1"/>
</dbReference>
<gene>
    <name evidence="5" type="ORF">Rhow_008774</name>
</gene>
<keyword evidence="6" id="KW-1185">Reference proteome</keyword>
<dbReference type="InterPro" id="IPR009057">
    <property type="entry name" value="Homeodomain-like_sf"/>
</dbReference>
<dbReference type="InterPro" id="IPR050109">
    <property type="entry name" value="HTH-type_TetR-like_transc_reg"/>
</dbReference>
<dbReference type="PANTHER" id="PTHR30055">
    <property type="entry name" value="HTH-TYPE TRANSCRIPTIONAL REGULATOR RUTR"/>
    <property type="match status" value="1"/>
</dbReference>
<dbReference type="PROSITE" id="PS01081">
    <property type="entry name" value="HTH_TETR_1"/>
    <property type="match status" value="1"/>
</dbReference>
<dbReference type="Proteomes" id="UP000287519">
    <property type="component" value="Unassembled WGS sequence"/>
</dbReference>
<dbReference type="Gene3D" id="1.10.10.60">
    <property type="entry name" value="Homeodomain-like"/>
    <property type="match status" value="1"/>
</dbReference>
<dbReference type="Pfam" id="PF00440">
    <property type="entry name" value="TetR_N"/>
    <property type="match status" value="1"/>
</dbReference>
<comment type="caution">
    <text evidence="5">The sequence shown here is derived from an EMBL/GenBank/DDBJ whole genome shotgun (WGS) entry which is preliminary data.</text>
</comment>
<feature type="DNA-binding region" description="H-T-H motif" evidence="2">
    <location>
        <begin position="44"/>
        <end position="63"/>
    </location>
</feature>
<dbReference type="Gene3D" id="1.10.357.10">
    <property type="entry name" value="Tetracycline Repressor, domain 2"/>
    <property type="match status" value="1"/>
</dbReference>
<accession>A0A402CLA5</accession>
<evidence type="ECO:0000259" key="4">
    <source>
        <dbReference type="PROSITE" id="PS50977"/>
    </source>
</evidence>
<dbReference type="AlphaFoldDB" id="A0A402CLA5"/>
<name>A0A402CLA5_RHOWR</name>
<reference evidence="5 6" key="1">
    <citation type="submission" date="2018-11" db="EMBL/GenBank/DDBJ databases">
        <title>Microbial catabolism of amino acid.</title>
        <authorList>
            <person name="Hibi M."/>
            <person name="Ogawa J."/>
        </authorList>
    </citation>
    <scope>NUCLEOTIDE SEQUENCE [LARGE SCALE GENOMIC DNA]</scope>
    <source>
        <strain evidence="5 6">C31-06</strain>
    </source>
</reference>
<protein>
    <submittedName>
        <fullName evidence="5">Transcriptional regulator, TetR family</fullName>
    </submittedName>
</protein>
<feature type="region of interest" description="Disordered" evidence="3">
    <location>
        <begin position="1"/>
        <end position="21"/>
    </location>
</feature>
<feature type="domain" description="HTH tetR-type" evidence="4">
    <location>
        <begin position="21"/>
        <end position="81"/>
    </location>
</feature>
<dbReference type="OrthoDB" id="4214267at2"/>
<evidence type="ECO:0000256" key="2">
    <source>
        <dbReference type="PROSITE-ProRule" id="PRU00335"/>
    </source>
</evidence>
<keyword evidence="1 2" id="KW-0238">DNA-binding</keyword>
<sequence length="218" mass="24519">MSASNIGAAPRPPARRGNRKQVTRARIIECAIPLFSESGYDKITMESIAKAAGISRANVYLHFKNKAELVAATLAQLSPEVVDSYRELDHLDTADLDGIREWVERSTQLWVDQYRQFETFEHALAVEPIVSQRWYQTLSDAADAMTVYLGRFPVGPQRQAARLTLITTMLGFERTLYFMVVRSVPVALSDIIDTLTAQWHAVLTGRVPPMQPSQPTYH</sequence>
<dbReference type="PANTHER" id="PTHR30055:SF226">
    <property type="entry name" value="HTH-TYPE TRANSCRIPTIONAL REGULATOR PKSA"/>
    <property type="match status" value="1"/>
</dbReference>
<organism evidence="5 6">
    <name type="scientific">Rhodococcus wratislaviensis</name>
    <name type="common">Tsukamurella wratislaviensis</name>
    <dbReference type="NCBI Taxonomy" id="44752"/>
    <lineage>
        <taxon>Bacteria</taxon>
        <taxon>Bacillati</taxon>
        <taxon>Actinomycetota</taxon>
        <taxon>Actinomycetes</taxon>
        <taxon>Mycobacteriales</taxon>
        <taxon>Nocardiaceae</taxon>
        <taxon>Rhodococcus</taxon>
    </lineage>
</organism>
<dbReference type="InterPro" id="IPR001647">
    <property type="entry name" value="HTH_TetR"/>
</dbReference>
<dbReference type="SUPFAM" id="SSF46689">
    <property type="entry name" value="Homeodomain-like"/>
    <property type="match status" value="1"/>
</dbReference>
<proteinExistence type="predicted"/>
<dbReference type="GO" id="GO:0003700">
    <property type="term" value="F:DNA-binding transcription factor activity"/>
    <property type="evidence" value="ECO:0007669"/>
    <property type="project" value="TreeGrafter"/>
</dbReference>
<evidence type="ECO:0000313" key="5">
    <source>
        <dbReference type="EMBL" id="GCE44353.1"/>
    </source>
</evidence>
<evidence type="ECO:0000313" key="6">
    <source>
        <dbReference type="Proteomes" id="UP000287519"/>
    </source>
</evidence>
<dbReference type="EMBL" id="BHYM01000093">
    <property type="protein sequence ID" value="GCE44353.1"/>
    <property type="molecule type" value="Genomic_DNA"/>
</dbReference>